<reference evidence="1 2" key="1">
    <citation type="submission" date="2018-02" db="EMBL/GenBank/DDBJ databases">
        <title>Fusarium culmorum secondary metabolites in fungal-bacterial-plant interactions.</title>
        <authorList>
            <person name="Schmidt R."/>
        </authorList>
    </citation>
    <scope>NUCLEOTIDE SEQUENCE [LARGE SCALE GENOMIC DNA]</scope>
    <source>
        <strain evidence="1 2">PV</strain>
    </source>
</reference>
<dbReference type="EMBL" id="PVEM01000003">
    <property type="protein sequence ID" value="PTD09449.1"/>
    <property type="molecule type" value="Genomic_DNA"/>
</dbReference>
<dbReference type="OMA" id="LRIQWLV"/>
<evidence type="ECO:0000313" key="2">
    <source>
        <dbReference type="Proteomes" id="UP000241587"/>
    </source>
</evidence>
<dbReference type="PROSITE" id="PS51257">
    <property type="entry name" value="PROKAR_LIPOPROTEIN"/>
    <property type="match status" value="1"/>
</dbReference>
<gene>
    <name evidence="1" type="ORF">FCULG_00008603</name>
</gene>
<protein>
    <submittedName>
        <fullName evidence="1">Uncharacterized protein</fullName>
    </submittedName>
</protein>
<keyword evidence="2" id="KW-1185">Reference proteome</keyword>
<evidence type="ECO:0000313" key="1">
    <source>
        <dbReference type="EMBL" id="PTD09449.1"/>
    </source>
</evidence>
<comment type="caution">
    <text evidence="1">The sequence shown here is derived from an EMBL/GenBank/DDBJ whole genome shotgun (WGS) entry which is preliminary data.</text>
</comment>
<dbReference type="OrthoDB" id="10577379at2759"/>
<dbReference type="Proteomes" id="UP000241587">
    <property type="component" value="Unassembled WGS sequence"/>
</dbReference>
<dbReference type="AlphaFoldDB" id="A0A2T4H0Y7"/>
<accession>A0A2T4H0Y7</accession>
<sequence length="130" mass="14658">MHSKTEPSPWNWLAYSCKEVLRIQWLVGGLSTNNAGWPLFTQAPGSWGSRESSEHRTTAVHTGAVPVLYVCCKSWAMPRYTKRLESDLTRVFELKSKIVAPQSCSVQHWRGEVRVADDVSSARDELLPTL</sequence>
<organism evidence="1 2">
    <name type="scientific">Fusarium culmorum</name>
    <dbReference type="NCBI Taxonomy" id="5516"/>
    <lineage>
        <taxon>Eukaryota</taxon>
        <taxon>Fungi</taxon>
        <taxon>Dikarya</taxon>
        <taxon>Ascomycota</taxon>
        <taxon>Pezizomycotina</taxon>
        <taxon>Sordariomycetes</taxon>
        <taxon>Hypocreomycetidae</taxon>
        <taxon>Hypocreales</taxon>
        <taxon>Nectriaceae</taxon>
        <taxon>Fusarium</taxon>
    </lineage>
</organism>
<name>A0A2T4H0Y7_FUSCU</name>
<proteinExistence type="predicted"/>